<name>C6B9S9_RHILS</name>
<organism evidence="5 6">
    <name type="scientific">Rhizobium leguminosarum bv. trifolii (strain WSM1325)</name>
    <dbReference type="NCBI Taxonomy" id="395491"/>
    <lineage>
        <taxon>Bacteria</taxon>
        <taxon>Pseudomonadati</taxon>
        <taxon>Pseudomonadota</taxon>
        <taxon>Alphaproteobacteria</taxon>
        <taxon>Hyphomicrobiales</taxon>
        <taxon>Rhizobiaceae</taxon>
        <taxon>Rhizobium/Agrobacterium group</taxon>
        <taxon>Rhizobium</taxon>
    </lineage>
</organism>
<keyword evidence="3" id="KW-0804">Transcription</keyword>
<feature type="domain" description="HTH luxR-type" evidence="4">
    <location>
        <begin position="195"/>
        <end position="260"/>
    </location>
</feature>
<evidence type="ECO:0000256" key="2">
    <source>
        <dbReference type="ARBA" id="ARBA00023125"/>
    </source>
</evidence>
<dbReference type="AlphaFoldDB" id="C6B9S9"/>
<dbReference type="InterPro" id="IPR016032">
    <property type="entry name" value="Sig_transdc_resp-reg_C-effctor"/>
</dbReference>
<dbReference type="SUPFAM" id="SSF75516">
    <property type="entry name" value="Pheromone-binding domain of LuxR-like quorum-sensing transcription factors"/>
    <property type="match status" value="1"/>
</dbReference>
<evidence type="ECO:0000256" key="3">
    <source>
        <dbReference type="ARBA" id="ARBA00023163"/>
    </source>
</evidence>
<dbReference type="PANTHER" id="PTHR44688">
    <property type="entry name" value="DNA-BINDING TRANSCRIPTIONAL ACTIVATOR DEVR_DOSR"/>
    <property type="match status" value="1"/>
</dbReference>
<dbReference type="EMBL" id="CP001626">
    <property type="protein sequence ID" value="ACS60951.1"/>
    <property type="molecule type" value="Genomic_DNA"/>
</dbReference>
<keyword evidence="2" id="KW-0238">DNA-binding</keyword>
<dbReference type="PRINTS" id="PR00038">
    <property type="entry name" value="HTHLUXR"/>
</dbReference>
<keyword evidence="5" id="KW-0614">Plasmid</keyword>
<keyword evidence="1" id="KW-0805">Transcription regulation</keyword>
<dbReference type="GO" id="GO:0003677">
    <property type="term" value="F:DNA binding"/>
    <property type="evidence" value="ECO:0007669"/>
    <property type="project" value="UniProtKB-KW"/>
</dbReference>
<dbReference type="InterPro" id="IPR036693">
    <property type="entry name" value="TF_LuxR_autoind-bd_dom_sf"/>
</dbReference>
<proteinExistence type="predicted"/>
<dbReference type="KEGG" id="rlg:Rleg_6196"/>
<accession>C6B9S9</accession>
<dbReference type="SMART" id="SM00421">
    <property type="entry name" value="HTH_LUXR"/>
    <property type="match status" value="1"/>
</dbReference>
<dbReference type="Gene3D" id="3.30.450.80">
    <property type="entry name" value="Transcription factor LuxR-like, autoinducer-binding domain"/>
    <property type="match status" value="1"/>
</dbReference>
<dbReference type="InterPro" id="IPR036388">
    <property type="entry name" value="WH-like_DNA-bd_sf"/>
</dbReference>
<dbReference type="Pfam" id="PF03472">
    <property type="entry name" value="Autoind_bind"/>
    <property type="match status" value="1"/>
</dbReference>
<dbReference type="Proteomes" id="UP000002256">
    <property type="component" value="Plasmid pR132504"/>
</dbReference>
<dbReference type="InterPro" id="IPR005143">
    <property type="entry name" value="TF_LuxR_autoind-bd_dom"/>
</dbReference>
<gene>
    <name evidence="5" type="ordered locus">Rleg_6196</name>
</gene>
<reference evidence="5 6" key="1">
    <citation type="journal article" date="2010" name="Stand. Genomic Sci.">
        <title>Complete genome sequence of Rhizobium leguminosarum bv. trifolii strain WSM1325, an effective microsymbiont of annual Mediterranean clovers.</title>
        <authorList>
            <person name="Reeve W."/>
            <person name="O'Hara G."/>
            <person name="Chain P."/>
            <person name="Ardley J."/>
            <person name="Brau L."/>
            <person name="Nandesena K."/>
            <person name="Tiwari R."/>
            <person name="Copeland A."/>
            <person name="Nolan M."/>
            <person name="Han C."/>
            <person name="Brettin T."/>
            <person name="Land M."/>
            <person name="Ovchinikova G."/>
            <person name="Ivanova N."/>
            <person name="Mavromatis K."/>
            <person name="Markowitz V."/>
            <person name="Kyrpides N."/>
            <person name="Melino V."/>
            <person name="Denton M."/>
            <person name="Yates R."/>
            <person name="Howieson J."/>
        </authorList>
    </citation>
    <scope>NUCLEOTIDE SEQUENCE [LARGE SCALE GENOMIC DNA]</scope>
    <source>
        <strain evidence="5 6">WSM1325</strain>
        <plasmid evidence="6">Plasmid pR132504</plasmid>
    </source>
</reference>
<protein>
    <submittedName>
        <fullName evidence="5">Transcriptional regulator, LuxR family</fullName>
    </submittedName>
</protein>
<geneLocation type="plasmid" evidence="5 6">
    <name>pR132504</name>
</geneLocation>
<evidence type="ECO:0000259" key="4">
    <source>
        <dbReference type="PROSITE" id="PS50043"/>
    </source>
</evidence>
<evidence type="ECO:0000313" key="6">
    <source>
        <dbReference type="Proteomes" id="UP000002256"/>
    </source>
</evidence>
<dbReference type="GO" id="GO:0006355">
    <property type="term" value="P:regulation of DNA-templated transcription"/>
    <property type="evidence" value="ECO:0007669"/>
    <property type="project" value="InterPro"/>
</dbReference>
<dbReference type="PROSITE" id="PS50043">
    <property type="entry name" value="HTH_LUXR_2"/>
    <property type="match status" value="1"/>
</dbReference>
<dbReference type="PROSITE" id="PS00622">
    <property type="entry name" value="HTH_LUXR_1"/>
    <property type="match status" value="1"/>
</dbReference>
<dbReference type="CDD" id="cd06170">
    <property type="entry name" value="LuxR_C_like"/>
    <property type="match status" value="1"/>
</dbReference>
<evidence type="ECO:0000313" key="5">
    <source>
        <dbReference type="EMBL" id="ACS60951.1"/>
    </source>
</evidence>
<evidence type="ECO:0000256" key="1">
    <source>
        <dbReference type="ARBA" id="ARBA00023015"/>
    </source>
</evidence>
<dbReference type="InterPro" id="IPR000792">
    <property type="entry name" value="Tscrpt_reg_LuxR_C"/>
</dbReference>
<sequence length="275" mass="31887">MLDDPIRDDPILDDIGTIRRQFTAHETLDGRIDQAFEAMKQIGFEALIYDYTPVPYDLDGAIMIPSLLKLRNISDDMHDYWFNRGYFRIDPVQQVALRTSAPFFWNYDPDADTLINRFMTEDTAPVTRYLSERDMSTGVTVPVHMPRGDYATVTGIRFGRNKDFERHALRYIADFNLLAHVFHETAYSLFDTRAKSVGTIRLTERERECLRHSAEGYSAKEISRIIDRSVPTVVMHLNAATKKLGARNRTQAVVRATHYRLLEDRPTHNWPPYNL</sequence>
<dbReference type="PANTHER" id="PTHR44688:SF16">
    <property type="entry name" value="DNA-BINDING TRANSCRIPTIONAL ACTIVATOR DEVR_DOSR"/>
    <property type="match status" value="1"/>
</dbReference>
<dbReference type="HOGENOM" id="CLU_072786_0_0_5"/>
<dbReference type="SUPFAM" id="SSF46894">
    <property type="entry name" value="C-terminal effector domain of the bipartite response regulators"/>
    <property type="match status" value="1"/>
</dbReference>
<dbReference type="Pfam" id="PF00196">
    <property type="entry name" value="GerE"/>
    <property type="match status" value="1"/>
</dbReference>
<dbReference type="Gene3D" id="1.10.10.10">
    <property type="entry name" value="Winged helix-like DNA-binding domain superfamily/Winged helix DNA-binding domain"/>
    <property type="match status" value="1"/>
</dbReference>